<feature type="region of interest" description="Disordered" evidence="1">
    <location>
        <begin position="57"/>
        <end position="87"/>
    </location>
</feature>
<evidence type="ECO:0000256" key="1">
    <source>
        <dbReference type="SAM" id="MobiDB-lite"/>
    </source>
</evidence>
<protein>
    <submittedName>
        <fullName evidence="2">Uncharacterized protein</fullName>
    </submittedName>
</protein>
<name>A0A1L3KS69_9ZZZZ</name>
<proteinExistence type="predicted"/>
<sequence>MTNEKGIRKKVQYGVELDYLTQARIDGFQDFNAWIAHLIETIQKKDMQCKQLQRELLAQGTQDSEPTGQNPDSGASLSDVVKPHLSE</sequence>
<organism evidence="2">
    <name type="scientific">uncultured microorganism</name>
    <dbReference type="NCBI Taxonomy" id="358574"/>
    <lineage>
        <taxon>unclassified sequences</taxon>
        <taxon>environmental samples</taxon>
    </lineage>
</organism>
<dbReference type="AlphaFoldDB" id="A0A1L3KS69"/>
<evidence type="ECO:0000313" key="2">
    <source>
        <dbReference type="EMBL" id="APG80667.1"/>
    </source>
</evidence>
<dbReference type="EMBL" id="KY194792">
    <property type="protein sequence ID" value="APG80667.1"/>
    <property type="molecule type" value="Genomic_DNA"/>
</dbReference>
<accession>A0A1L3KS69</accession>
<reference evidence="2" key="1">
    <citation type="submission" date="2016-11" db="EMBL/GenBank/DDBJ databases">
        <title>New CRISPR-Cas systems from uncultivated microbespotential reviewing scientists.</title>
        <authorList>
            <person name="Burstein D."/>
            <person name="Harrington L.B."/>
            <person name="Strutt S.C."/>
            <person name="Probst A.J."/>
            <person name="Anantharaman K."/>
            <person name="Thoman B.C."/>
            <person name="Doudna J.A."/>
            <person name="Banfield J.F."/>
        </authorList>
    </citation>
    <scope>NUCLEOTIDE SEQUENCE</scope>
</reference>
<feature type="compositionally biased region" description="Polar residues" evidence="1">
    <location>
        <begin position="59"/>
        <end position="76"/>
    </location>
</feature>